<dbReference type="EMBL" id="FRCS01000011">
    <property type="protein sequence ID" value="SHN45015.1"/>
    <property type="molecule type" value="Genomic_DNA"/>
</dbReference>
<dbReference type="CDD" id="cd04738">
    <property type="entry name" value="DHOD_2_like"/>
    <property type="match status" value="1"/>
</dbReference>
<reference evidence="14 15" key="1">
    <citation type="submission" date="2016-11" db="EMBL/GenBank/DDBJ databases">
        <authorList>
            <person name="Jaros S."/>
            <person name="Januszkiewicz K."/>
            <person name="Wedrychowicz H."/>
        </authorList>
    </citation>
    <scope>NUCLEOTIDE SEQUENCE [LARGE SCALE GENOMIC DNA]</scope>
    <source>
        <strain evidence="14 15">DSM 46144</strain>
    </source>
</reference>
<comment type="cofactor">
    <cofactor evidence="11">
        <name>FMN</name>
        <dbReference type="ChEBI" id="CHEBI:58210"/>
    </cofactor>
    <text evidence="11">Binds 1 FMN per subunit.</text>
</comment>
<evidence type="ECO:0000256" key="8">
    <source>
        <dbReference type="ARBA" id="ARBA00023002"/>
    </source>
</evidence>
<gene>
    <name evidence="11" type="primary">pyrD</name>
    <name evidence="14" type="ORF">SAMN05443668_11159</name>
</gene>
<evidence type="ECO:0000256" key="5">
    <source>
        <dbReference type="ARBA" id="ARBA00022630"/>
    </source>
</evidence>
<dbReference type="STRING" id="134849.SAMN05443668_11159"/>
<dbReference type="PROSITE" id="PS00911">
    <property type="entry name" value="DHODEHASE_1"/>
    <property type="match status" value="1"/>
</dbReference>
<feature type="domain" description="Dihydroorotate dehydrogenase catalytic" evidence="13">
    <location>
        <begin position="55"/>
        <end position="355"/>
    </location>
</feature>
<dbReference type="NCBIfam" id="NF003652">
    <property type="entry name" value="PRK05286.2-5"/>
    <property type="match status" value="1"/>
</dbReference>
<feature type="region of interest" description="Disordered" evidence="12">
    <location>
        <begin position="358"/>
        <end position="405"/>
    </location>
</feature>
<dbReference type="HAMAP" id="MF_00225">
    <property type="entry name" value="DHO_dh_type2"/>
    <property type="match status" value="1"/>
</dbReference>
<comment type="subunit">
    <text evidence="11">Monomer.</text>
</comment>
<feature type="binding site" evidence="11">
    <location>
        <begin position="336"/>
        <end position="337"/>
    </location>
    <ligand>
        <name>FMN</name>
        <dbReference type="ChEBI" id="CHEBI:58210"/>
    </ligand>
</feature>
<dbReference type="OrthoDB" id="9802377at2"/>
<dbReference type="GO" id="GO:0005737">
    <property type="term" value="C:cytoplasm"/>
    <property type="evidence" value="ECO:0007669"/>
    <property type="project" value="InterPro"/>
</dbReference>
<organism evidence="14 15">
    <name type="scientific">Cryptosporangium aurantiacum</name>
    <dbReference type="NCBI Taxonomy" id="134849"/>
    <lineage>
        <taxon>Bacteria</taxon>
        <taxon>Bacillati</taxon>
        <taxon>Actinomycetota</taxon>
        <taxon>Actinomycetes</taxon>
        <taxon>Cryptosporangiales</taxon>
        <taxon>Cryptosporangiaceae</taxon>
        <taxon>Cryptosporangium</taxon>
    </lineage>
</organism>
<dbReference type="EC" id="1.3.5.2" evidence="11"/>
<feature type="binding site" evidence="11">
    <location>
        <position position="193"/>
    </location>
    <ligand>
        <name>substrate</name>
    </ligand>
</feature>
<dbReference type="AlphaFoldDB" id="A0A1M7RFF6"/>
<feature type="binding site" evidence="11">
    <location>
        <position position="267"/>
    </location>
    <ligand>
        <name>FMN</name>
        <dbReference type="ChEBI" id="CHEBI:58210"/>
    </ligand>
</feature>
<evidence type="ECO:0000256" key="9">
    <source>
        <dbReference type="ARBA" id="ARBA00023136"/>
    </source>
</evidence>
<feature type="binding site" evidence="11">
    <location>
        <position position="239"/>
    </location>
    <ligand>
        <name>FMN</name>
        <dbReference type="ChEBI" id="CHEBI:58210"/>
    </ligand>
</feature>
<name>A0A1M7RFF6_9ACTN</name>
<evidence type="ECO:0000256" key="10">
    <source>
        <dbReference type="ARBA" id="ARBA00048639"/>
    </source>
</evidence>
<dbReference type="Proteomes" id="UP000184440">
    <property type="component" value="Unassembled WGS sequence"/>
</dbReference>
<feature type="binding site" evidence="11">
    <location>
        <position position="315"/>
    </location>
    <ligand>
        <name>FMN</name>
        <dbReference type="ChEBI" id="CHEBI:58210"/>
    </ligand>
</feature>
<dbReference type="UniPathway" id="UPA00070">
    <property type="reaction ID" value="UER00946"/>
</dbReference>
<dbReference type="GO" id="GO:0005886">
    <property type="term" value="C:plasma membrane"/>
    <property type="evidence" value="ECO:0007669"/>
    <property type="project" value="UniProtKB-SubCell"/>
</dbReference>
<dbReference type="InterPro" id="IPR013785">
    <property type="entry name" value="Aldolase_TIM"/>
</dbReference>
<dbReference type="InterPro" id="IPR050074">
    <property type="entry name" value="DHO_dehydrogenase"/>
</dbReference>
<dbReference type="PANTHER" id="PTHR48109">
    <property type="entry name" value="DIHYDROOROTATE DEHYDROGENASE (QUINONE), MITOCHONDRIAL-RELATED"/>
    <property type="match status" value="1"/>
</dbReference>
<feature type="binding site" evidence="11">
    <location>
        <begin position="72"/>
        <end position="76"/>
    </location>
    <ligand>
        <name>FMN</name>
        <dbReference type="ChEBI" id="CHEBI:58210"/>
    </ligand>
</feature>
<feature type="binding site" evidence="11">
    <location>
        <position position="155"/>
    </location>
    <ligand>
        <name>FMN</name>
        <dbReference type="ChEBI" id="CHEBI:58210"/>
    </ligand>
</feature>
<feature type="binding site" evidence="11">
    <location>
        <position position="188"/>
    </location>
    <ligand>
        <name>substrate</name>
    </ligand>
</feature>
<comment type="similarity">
    <text evidence="4 11">Belongs to the dihydroorotate dehydrogenase family. Type 2 subfamily.</text>
</comment>
<evidence type="ECO:0000313" key="15">
    <source>
        <dbReference type="Proteomes" id="UP000184440"/>
    </source>
</evidence>
<evidence type="ECO:0000256" key="12">
    <source>
        <dbReference type="SAM" id="MobiDB-lite"/>
    </source>
</evidence>
<keyword evidence="11" id="KW-1003">Cell membrane</keyword>
<dbReference type="SUPFAM" id="SSF51395">
    <property type="entry name" value="FMN-linked oxidoreductases"/>
    <property type="match status" value="1"/>
</dbReference>
<evidence type="ECO:0000256" key="3">
    <source>
        <dbReference type="ARBA" id="ARBA00005161"/>
    </source>
</evidence>
<feature type="binding site" evidence="11">
    <location>
        <position position="188"/>
    </location>
    <ligand>
        <name>FMN</name>
        <dbReference type="ChEBI" id="CHEBI:58210"/>
    </ligand>
</feature>
<comment type="subcellular location">
    <subcellularLocation>
        <location evidence="11">Cell membrane</location>
        <topology evidence="11">Peripheral membrane protein</topology>
    </subcellularLocation>
    <subcellularLocation>
        <location evidence="2">Membrane</location>
    </subcellularLocation>
</comment>
<dbReference type="PANTHER" id="PTHR48109:SF4">
    <property type="entry name" value="DIHYDROOROTATE DEHYDROGENASE (QUINONE), MITOCHONDRIAL"/>
    <property type="match status" value="1"/>
</dbReference>
<feature type="binding site" evidence="11">
    <location>
        <begin position="268"/>
        <end position="269"/>
    </location>
    <ligand>
        <name>substrate</name>
    </ligand>
</feature>
<evidence type="ECO:0000259" key="13">
    <source>
        <dbReference type="Pfam" id="PF01180"/>
    </source>
</evidence>
<dbReference type="InterPro" id="IPR001295">
    <property type="entry name" value="Dihydroorotate_DH_CS"/>
</dbReference>
<comment type="function">
    <text evidence="1 11">Catalyzes the conversion of dihydroorotate to orotate with quinone as electron acceptor.</text>
</comment>
<feature type="binding site" evidence="11">
    <location>
        <position position="76"/>
    </location>
    <ligand>
        <name>substrate</name>
    </ligand>
</feature>
<keyword evidence="5 11" id="KW-0285">Flavoprotein</keyword>
<dbReference type="Gene3D" id="3.20.20.70">
    <property type="entry name" value="Aldolase class I"/>
    <property type="match status" value="1"/>
</dbReference>
<dbReference type="InterPro" id="IPR005719">
    <property type="entry name" value="Dihydroorotate_DH_2"/>
</dbReference>
<protein>
    <recommendedName>
        <fullName evidence="11">Dihydroorotate dehydrogenase (quinone)</fullName>
        <ecNumber evidence="11">1.3.5.2</ecNumber>
    </recommendedName>
    <alternativeName>
        <fullName evidence="11">DHOdehase</fullName>
        <shortName evidence="11">DHOD</shortName>
        <shortName evidence="11">DHODase</shortName>
    </alternativeName>
    <alternativeName>
        <fullName evidence="11">Dihydroorotate oxidase</fullName>
    </alternativeName>
</protein>
<comment type="pathway">
    <text evidence="3 11">Pyrimidine metabolism; UMP biosynthesis via de novo pathway; orotate from (S)-dihydroorotate (quinone route): step 1/1.</text>
</comment>
<keyword evidence="9 11" id="KW-0472">Membrane</keyword>
<accession>A0A1M7RFF6</accession>
<dbReference type="GO" id="GO:0044205">
    <property type="term" value="P:'de novo' UMP biosynthetic process"/>
    <property type="evidence" value="ECO:0007669"/>
    <property type="project" value="UniProtKB-UniRule"/>
</dbReference>
<keyword evidence="15" id="KW-1185">Reference proteome</keyword>
<keyword evidence="6 11" id="KW-0288">FMN</keyword>
<feature type="binding site" evidence="11">
    <location>
        <begin position="121"/>
        <end position="125"/>
    </location>
    <ligand>
        <name>substrate</name>
    </ligand>
</feature>
<dbReference type="GO" id="GO:0106430">
    <property type="term" value="F:dihydroorotate dehydrogenase (quinone) activity"/>
    <property type="evidence" value="ECO:0007669"/>
    <property type="project" value="UniProtKB-EC"/>
</dbReference>
<evidence type="ECO:0000313" key="14">
    <source>
        <dbReference type="EMBL" id="SHN45015.1"/>
    </source>
</evidence>
<feature type="binding site" evidence="11">
    <location>
        <position position="286"/>
    </location>
    <ligand>
        <name>FMN</name>
        <dbReference type="ChEBI" id="CHEBI:58210"/>
    </ligand>
</feature>
<evidence type="ECO:0000256" key="6">
    <source>
        <dbReference type="ARBA" id="ARBA00022643"/>
    </source>
</evidence>
<dbReference type="NCBIfam" id="TIGR01036">
    <property type="entry name" value="pyrD_sub2"/>
    <property type="match status" value="1"/>
</dbReference>
<dbReference type="Pfam" id="PF01180">
    <property type="entry name" value="DHO_dh"/>
    <property type="match status" value="1"/>
</dbReference>
<dbReference type="GO" id="GO:0006207">
    <property type="term" value="P:'de novo' pyrimidine nucleobase biosynthetic process"/>
    <property type="evidence" value="ECO:0007669"/>
    <property type="project" value="UniProtKB-UniRule"/>
</dbReference>
<feature type="binding site" evidence="11">
    <location>
        <position position="96"/>
    </location>
    <ligand>
        <name>FMN</name>
        <dbReference type="ChEBI" id="CHEBI:58210"/>
    </ligand>
</feature>
<sequence length="405" mass="41280">MSVYRVLRDQALFRLGGGDAEPAHERTLALLTRFGRVPAAVAAGRRWALGDAPGLSRTLFGVRFPGPVGLAAGMDKNGVALSAWAGLGFGFVEAGTVTAHAQPGNPRPRLFRFPADEAIVNRMGFNNRGAAALAARLADLSAGGTPPLPIPVGVSLGKSKVTPLDEAVEDYLTSLRLVHRYADYVAVNVSSPNTPGLRALQDRAALDALIGALASEAAALSVSPGPRRPAGKPVPLVVKIAPDLTDAAIGEVLEVCAAHGVAGVIVANTTLSRAGVDTTEAGGLSGAPLTARARELVGFVVRETDGRLPVIGVGGILTAADATALFDAGAALVQVYSGLIYRGPGLVREINRTVTQRGVGRSPLGEGVPGPLSSPQSGFRQAVQGSVTTRGVTKLSGPGNGEGSE</sequence>
<dbReference type="PROSITE" id="PS00912">
    <property type="entry name" value="DHODEHASE_2"/>
    <property type="match status" value="1"/>
</dbReference>
<keyword evidence="8 11" id="KW-0560">Oxidoreductase</keyword>
<evidence type="ECO:0000256" key="4">
    <source>
        <dbReference type="ARBA" id="ARBA00005359"/>
    </source>
</evidence>
<proteinExistence type="inferred from homology"/>
<keyword evidence="7 11" id="KW-0665">Pyrimidine biosynthesis</keyword>
<comment type="catalytic activity">
    <reaction evidence="10 11">
        <text>(S)-dihydroorotate + a quinone = orotate + a quinol</text>
        <dbReference type="Rhea" id="RHEA:30187"/>
        <dbReference type="ChEBI" id="CHEBI:24646"/>
        <dbReference type="ChEBI" id="CHEBI:30839"/>
        <dbReference type="ChEBI" id="CHEBI:30864"/>
        <dbReference type="ChEBI" id="CHEBI:132124"/>
        <dbReference type="EC" id="1.3.5.2"/>
    </reaction>
</comment>
<evidence type="ECO:0000256" key="1">
    <source>
        <dbReference type="ARBA" id="ARBA00003125"/>
    </source>
</evidence>
<evidence type="ECO:0000256" key="7">
    <source>
        <dbReference type="ARBA" id="ARBA00022975"/>
    </source>
</evidence>
<dbReference type="InterPro" id="IPR005720">
    <property type="entry name" value="Dihydroorotate_DH_cat"/>
</dbReference>
<evidence type="ECO:0000256" key="11">
    <source>
        <dbReference type="HAMAP-Rule" id="MF_00225"/>
    </source>
</evidence>
<feature type="compositionally biased region" description="Polar residues" evidence="12">
    <location>
        <begin position="373"/>
        <end position="391"/>
    </location>
</feature>
<feature type="active site" description="Nucleophile" evidence="11">
    <location>
        <position position="191"/>
    </location>
</feature>
<evidence type="ECO:0000256" key="2">
    <source>
        <dbReference type="ARBA" id="ARBA00004370"/>
    </source>
</evidence>